<proteinExistence type="predicted"/>
<sequence>MLALKVSSLLLLATPCAAAPALDIVATFGAEDASSDLKASLRGSTVPGWLPYLPGLPAYIFRWGALFAELDAKMRVGVNLSDTDPLWKNASEIIRHAAYESTPGKKFMDLCSAGNITEYVKESCSTDTLGAIPVGTTGIPVDAFFCGSTHSGINWTRPFWGPYSPPVKPVCEAKADTAYTPTGICGRWTTKQLVLSFFLTTPLWTVDPVVINAPAVHCLLGLGDCDIQYCQHCPGRCGPSQTEILP</sequence>
<reference evidence="2" key="1">
    <citation type="submission" date="2021-01" db="EMBL/GenBank/DDBJ databases">
        <authorList>
            <person name="Corre E."/>
            <person name="Pelletier E."/>
            <person name="Niang G."/>
            <person name="Scheremetjew M."/>
            <person name="Finn R."/>
            <person name="Kale V."/>
            <person name="Holt S."/>
            <person name="Cochrane G."/>
            <person name="Meng A."/>
            <person name="Brown T."/>
            <person name="Cohen L."/>
        </authorList>
    </citation>
    <scope>NUCLEOTIDE SEQUENCE</scope>
    <source>
        <strain evidence="2">OF101</strain>
    </source>
</reference>
<feature type="chain" id="PRO_5030549990" evidence="1">
    <location>
        <begin position="19"/>
        <end position="246"/>
    </location>
</feature>
<dbReference type="AlphaFoldDB" id="A0A7S1Q950"/>
<accession>A0A7S1Q950</accession>
<organism evidence="2">
    <name type="scientific">Alexandrium catenella</name>
    <name type="common">Red tide dinoflagellate</name>
    <name type="synonym">Gonyaulax catenella</name>
    <dbReference type="NCBI Taxonomy" id="2925"/>
    <lineage>
        <taxon>Eukaryota</taxon>
        <taxon>Sar</taxon>
        <taxon>Alveolata</taxon>
        <taxon>Dinophyceae</taxon>
        <taxon>Gonyaulacales</taxon>
        <taxon>Pyrocystaceae</taxon>
        <taxon>Alexandrium</taxon>
    </lineage>
</organism>
<name>A0A7S1Q950_ALECA</name>
<evidence type="ECO:0000313" key="2">
    <source>
        <dbReference type="EMBL" id="CAD9122924.1"/>
    </source>
</evidence>
<protein>
    <submittedName>
        <fullName evidence="2">Uncharacterized protein</fullName>
    </submittedName>
</protein>
<keyword evidence="1" id="KW-0732">Signal</keyword>
<feature type="signal peptide" evidence="1">
    <location>
        <begin position="1"/>
        <end position="18"/>
    </location>
</feature>
<gene>
    <name evidence="2" type="ORF">ACAT0790_LOCUS18193</name>
</gene>
<dbReference type="EMBL" id="HBGE01030199">
    <property type="protein sequence ID" value="CAD9122924.1"/>
    <property type="molecule type" value="Transcribed_RNA"/>
</dbReference>
<evidence type="ECO:0000256" key="1">
    <source>
        <dbReference type="SAM" id="SignalP"/>
    </source>
</evidence>